<dbReference type="GO" id="GO:0006313">
    <property type="term" value="P:DNA transposition"/>
    <property type="evidence" value="ECO:0007669"/>
    <property type="project" value="InterPro"/>
</dbReference>
<dbReference type="GO" id="GO:0004803">
    <property type="term" value="F:transposase activity"/>
    <property type="evidence" value="ECO:0007669"/>
    <property type="project" value="InterPro"/>
</dbReference>
<dbReference type="NCBIfam" id="NF033593">
    <property type="entry name" value="transpos_ISNCY_1"/>
    <property type="match status" value="1"/>
</dbReference>
<name>A0A0F9J1F1_9ZZZZ</name>
<evidence type="ECO:0000313" key="2">
    <source>
        <dbReference type="EMBL" id="KKL93037.1"/>
    </source>
</evidence>
<sequence length="452" mass="51816">MREKQQKQMPLLEPVSSHPQERELEAISNIIDNTPTISEYVLQDLNRGRIIKRRTGARGMSADQVLRAAIIMRLFEFTCVQLAFHIFDSRCLRRFCRIGFADKGFKKSALNANIKSLSEQTWEIIFRDLLGHAEQEGIEKGRTVRIDCTVVESNIHKPFDSVQLFDCVRVLTRLLLKARDQFGAKIIFSDHQRRAKRRMVGIQYAKGDRRRQPLYEDLLKVTRKAIGYAKSAEGILAQLSSADIRLFVLLRDIKHYAALSEQVYDQTYRRVIQGETVPAEQKVVSIFEDHTDIIIKDNRDTHYGHKICLTGGASNLILDCVILQGNPADTDLVEQMLDRQEQIYGRYPLKVALDGGFASKENLSKAKERKIKDVCFAKKRGIELADMCRSEYVYKKLRRFRAGIESGISWLKRSFGLTRCTWKGFRSFKCYVLASVVAANLLTMARKKLATA</sequence>
<dbReference type="AlphaFoldDB" id="A0A0F9J1F1"/>
<organism evidence="2">
    <name type="scientific">marine sediment metagenome</name>
    <dbReference type="NCBI Taxonomy" id="412755"/>
    <lineage>
        <taxon>unclassified sequences</taxon>
        <taxon>metagenomes</taxon>
        <taxon>ecological metagenomes</taxon>
    </lineage>
</organism>
<gene>
    <name evidence="2" type="ORF">LCGC14_1878710</name>
</gene>
<evidence type="ECO:0000259" key="1">
    <source>
        <dbReference type="Pfam" id="PF01609"/>
    </source>
</evidence>
<reference evidence="2" key="1">
    <citation type="journal article" date="2015" name="Nature">
        <title>Complex archaea that bridge the gap between prokaryotes and eukaryotes.</title>
        <authorList>
            <person name="Spang A."/>
            <person name="Saw J.H."/>
            <person name="Jorgensen S.L."/>
            <person name="Zaremba-Niedzwiedzka K."/>
            <person name="Martijn J."/>
            <person name="Lind A.E."/>
            <person name="van Eijk R."/>
            <person name="Schleper C."/>
            <person name="Guy L."/>
            <person name="Ettema T.J."/>
        </authorList>
    </citation>
    <scope>NUCLEOTIDE SEQUENCE</scope>
</reference>
<accession>A0A0F9J1F1</accession>
<feature type="domain" description="Transposase IS4-like" evidence="1">
    <location>
        <begin position="298"/>
        <end position="441"/>
    </location>
</feature>
<dbReference type="Pfam" id="PF01609">
    <property type="entry name" value="DDE_Tnp_1"/>
    <property type="match status" value="1"/>
</dbReference>
<dbReference type="GO" id="GO:0003677">
    <property type="term" value="F:DNA binding"/>
    <property type="evidence" value="ECO:0007669"/>
    <property type="project" value="InterPro"/>
</dbReference>
<dbReference type="InterPro" id="IPR002559">
    <property type="entry name" value="Transposase_11"/>
</dbReference>
<comment type="caution">
    <text evidence="2">The sequence shown here is derived from an EMBL/GenBank/DDBJ whole genome shotgun (WGS) entry which is preliminary data.</text>
</comment>
<proteinExistence type="predicted"/>
<dbReference type="EMBL" id="LAZR01019303">
    <property type="protein sequence ID" value="KKL93037.1"/>
    <property type="molecule type" value="Genomic_DNA"/>
</dbReference>
<protein>
    <recommendedName>
        <fullName evidence="1">Transposase IS4-like domain-containing protein</fullName>
    </recommendedName>
</protein>